<dbReference type="Gene3D" id="3.40.630.10">
    <property type="entry name" value="Zn peptidases"/>
    <property type="match status" value="1"/>
</dbReference>
<dbReference type="GO" id="GO:0008270">
    <property type="term" value="F:zinc ion binding"/>
    <property type="evidence" value="ECO:0007669"/>
    <property type="project" value="InterPro"/>
</dbReference>
<dbReference type="EMBL" id="BKCN01000001">
    <property type="protein sequence ID" value="GER02602.1"/>
    <property type="molecule type" value="Genomic_DNA"/>
</dbReference>
<reference evidence="3 4" key="1">
    <citation type="submission" date="2019-09" db="EMBL/GenBank/DDBJ databases">
        <title>NBRP : Genome information of microbial organism related human and environment.</title>
        <authorList>
            <person name="Hattori M."/>
            <person name="Oshima K."/>
            <person name="Inaba H."/>
            <person name="Suda W."/>
            <person name="Sakamoto M."/>
            <person name="Iino T."/>
            <person name="Kitahara M."/>
            <person name="Oshida Y."/>
            <person name="Iida T."/>
            <person name="Kudo T."/>
            <person name="Itoh T."/>
            <person name="Ohkuma M."/>
        </authorList>
    </citation>
    <scope>NUCLEOTIDE SEQUENCE [LARGE SCALE GENOMIC DNA]</scope>
    <source>
        <strain evidence="3 4">Q-1</strain>
    </source>
</reference>
<comment type="caution">
    <text evidence="3">The sequence shown here is derived from an EMBL/GenBank/DDBJ whole genome shotgun (WGS) entry which is preliminary data.</text>
</comment>
<feature type="domain" description="Peptidase M14" evidence="2">
    <location>
        <begin position="3"/>
        <end position="105"/>
    </location>
</feature>
<dbReference type="Pfam" id="PF00246">
    <property type="entry name" value="Peptidase_M14"/>
    <property type="match status" value="1"/>
</dbReference>
<keyword evidence="4" id="KW-1185">Reference proteome</keyword>
<name>A0A5A7N2T1_9PROT</name>
<evidence type="ECO:0000259" key="2">
    <source>
        <dbReference type="Pfam" id="PF00246"/>
    </source>
</evidence>
<sequence length="753" mass="83139">MTWLNYGVHGAEASGMDAAIPVVYHLAAAQDEETVQSLEGSIILITAIFNPDGHARRIDHVYKYGSVVPVTDPAHAAHDLWVDARTNHYWFDLNRQWLLQTQPESKAWLAKWHEWKPNVTVDYHEMGSNSTYYFHPGEPQRKNPLIPDRSRDLLKQMAGYHAKSLDQDGTLYFTEEGFDNYYIGKGSTYPHINGSIGILFEAGAARGGAIDTPNGLRTHGENIRKHFRTSLSSIRGALGLKPDLLAYQAQFHQDAMAKSKDDPIKGWVYSSPDQARMRLFTDLLARHQIKSHELARTITIDTIAYRAGEAVIVPMAQTQYHMIKGIFERVRSFEEAVFYDVSGWTLPLAYDLDHASLDRKNWRDDLIGAPAMAKAESAPVPDRAPYGYAFEWTDHYAPKALYRLLDAGLRVRGAVEPFSAITTKGIVDFPRGSLFVPLAGQDHGADAIHRLVASVAADEGIAVHAISSGLTPTVGADLGGRNSFESLEKPKVLLLFDAGISKYEAGEAWFLLDHEMHIPVTLRAKDDLRGLDWSVYSHIILPGGNAALDERSTQRLGQWISEEGGTLIALRQGALWAQKSFLTAADRSTENQSKEGKAGGAKAEEAGPKRLDYADFPVAEAKDVIGGAIFGSDLDITHPMAFGYSDRLISSHRNITRTLAVPANPYAQIARYLEAQPLLSGYASDRRIKDIAGTPMMLAERKGAGSIIAIADAVNFRGIFLGTSKLFLNGLFWSKAFQSPRNPDEMAENSDSH</sequence>
<feature type="region of interest" description="Disordered" evidence="1">
    <location>
        <begin position="586"/>
        <end position="605"/>
    </location>
</feature>
<proteinExistence type="predicted"/>
<dbReference type="AlphaFoldDB" id="A0A5A7N2T1"/>
<dbReference type="GO" id="GO:0006508">
    <property type="term" value="P:proteolysis"/>
    <property type="evidence" value="ECO:0007669"/>
    <property type="project" value="InterPro"/>
</dbReference>
<dbReference type="InterPro" id="IPR000834">
    <property type="entry name" value="Peptidase_M14"/>
</dbReference>
<accession>A0A5A7N2T1</accession>
<dbReference type="SUPFAM" id="SSF52317">
    <property type="entry name" value="Class I glutamine amidotransferase-like"/>
    <property type="match status" value="1"/>
</dbReference>
<organism evidence="3 4">
    <name type="scientific">Iodidimonas nitroreducens</name>
    <dbReference type="NCBI Taxonomy" id="1236968"/>
    <lineage>
        <taxon>Bacteria</taxon>
        <taxon>Pseudomonadati</taxon>
        <taxon>Pseudomonadota</taxon>
        <taxon>Alphaproteobacteria</taxon>
        <taxon>Iodidimonadales</taxon>
        <taxon>Iodidimonadaceae</taxon>
        <taxon>Iodidimonas</taxon>
    </lineage>
</organism>
<dbReference type="Proteomes" id="UP000324996">
    <property type="component" value="Unassembled WGS sequence"/>
</dbReference>
<dbReference type="GO" id="GO:0004181">
    <property type="term" value="F:metallocarboxypeptidase activity"/>
    <property type="evidence" value="ECO:0007669"/>
    <property type="project" value="InterPro"/>
</dbReference>
<evidence type="ECO:0000313" key="3">
    <source>
        <dbReference type="EMBL" id="GER02602.1"/>
    </source>
</evidence>
<evidence type="ECO:0000313" key="4">
    <source>
        <dbReference type="Proteomes" id="UP000324996"/>
    </source>
</evidence>
<evidence type="ECO:0000256" key="1">
    <source>
        <dbReference type="SAM" id="MobiDB-lite"/>
    </source>
</evidence>
<dbReference type="InterPro" id="IPR029062">
    <property type="entry name" value="Class_I_gatase-like"/>
</dbReference>
<protein>
    <submittedName>
        <fullName evidence="3">Peptidase M14</fullName>
    </submittedName>
</protein>
<gene>
    <name evidence="3" type="ORF">JCM17846_02840</name>
</gene>
<dbReference type="SUPFAM" id="SSF53187">
    <property type="entry name" value="Zn-dependent exopeptidases"/>
    <property type="match status" value="1"/>
</dbReference>
<feature type="compositionally biased region" description="Basic and acidic residues" evidence="1">
    <location>
        <begin position="587"/>
        <end position="605"/>
    </location>
</feature>